<keyword evidence="2 7" id="KW-0813">Transport</keyword>
<feature type="transmembrane region" description="Helical" evidence="7">
    <location>
        <begin position="143"/>
        <end position="161"/>
    </location>
</feature>
<comment type="similarity">
    <text evidence="7">Belongs to the binding-protein-dependent transport system permease family.</text>
</comment>
<organism evidence="9 10">
    <name type="scientific">Hymenobacter nitidus</name>
    <dbReference type="NCBI Taxonomy" id="2880929"/>
    <lineage>
        <taxon>Bacteria</taxon>
        <taxon>Pseudomonadati</taxon>
        <taxon>Bacteroidota</taxon>
        <taxon>Cytophagia</taxon>
        <taxon>Cytophagales</taxon>
        <taxon>Hymenobacteraceae</taxon>
        <taxon>Hymenobacter</taxon>
    </lineage>
</organism>
<dbReference type="PROSITE" id="PS50928">
    <property type="entry name" value="ABC_TM1"/>
    <property type="match status" value="1"/>
</dbReference>
<feature type="domain" description="ABC transmembrane type-1" evidence="8">
    <location>
        <begin position="1"/>
        <end position="165"/>
    </location>
</feature>
<protein>
    <submittedName>
        <fullName evidence="9">ABC transporter permease subunit</fullName>
    </submittedName>
</protein>
<dbReference type="CDD" id="cd06261">
    <property type="entry name" value="TM_PBP2"/>
    <property type="match status" value="1"/>
</dbReference>
<evidence type="ECO:0000259" key="8">
    <source>
        <dbReference type="PROSITE" id="PS50928"/>
    </source>
</evidence>
<evidence type="ECO:0000256" key="7">
    <source>
        <dbReference type="RuleBase" id="RU363032"/>
    </source>
</evidence>
<evidence type="ECO:0000313" key="10">
    <source>
        <dbReference type="Proteomes" id="UP001165297"/>
    </source>
</evidence>
<dbReference type="SUPFAM" id="SSF161098">
    <property type="entry name" value="MetI-like"/>
    <property type="match status" value="1"/>
</dbReference>
<dbReference type="InterPro" id="IPR035906">
    <property type="entry name" value="MetI-like_sf"/>
</dbReference>
<dbReference type="Proteomes" id="UP001165297">
    <property type="component" value="Unassembled WGS sequence"/>
</dbReference>
<evidence type="ECO:0000256" key="6">
    <source>
        <dbReference type="ARBA" id="ARBA00023136"/>
    </source>
</evidence>
<evidence type="ECO:0000256" key="2">
    <source>
        <dbReference type="ARBA" id="ARBA00022448"/>
    </source>
</evidence>
<sequence>MSTTHPVPLDAAVLLLIALLTAIPRLVLVLALAAVQPPSAPMLLITLALIYWPSTAQLARAEMQRIRQLPYMEAARALGLRDWQLILRHALPAVWKVVGAALPLSVATLIGLETTLSFLGVGLPPQTASWGRTLASARQEPTAWWLIVMPGTVLVCTMLALRQLALTSIKKEKRGE</sequence>
<keyword evidence="3" id="KW-1003">Cell membrane</keyword>
<evidence type="ECO:0000313" key="9">
    <source>
        <dbReference type="EMBL" id="MCB2376040.1"/>
    </source>
</evidence>
<accession>A0ABS8A9Z9</accession>
<keyword evidence="6 7" id="KW-0472">Membrane</keyword>
<evidence type="ECO:0000256" key="3">
    <source>
        <dbReference type="ARBA" id="ARBA00022475"/>
    </source>
</evidence>
<keyword evidence="10" id="KW-1185">Reference proteome</keyword>
<dbReference type="PANTHER" id="PTHR43386">
    <property type="entry name" value="OLIGOPEPTIDE TRANSPORT SYSTEM PERMEASE PROTEIN APPC"/>
    <property type="match status" value="1"/>
</dbReference>
<dbReference type="RefSeq" id="WP_226181656.1">
    <property type="nucleotide sequence ID" value="NZ_JAJADQ010000001.1"/>
</dbReference>
<reference evidence="9" key="1">
    <citation type="submission" date="2021-10" db="EMBL/GenBank/DDBJ databases">
        <authorList>
            <person name="Dean J.D."/>
            <person name="Kim M.K."/>
            <person name="Newey C.N."/>
            <person name="Stoker T.S."/>
            <person name="Thompson D.W."/>
            <person name="Grose J.H."/>
        </authorList>
    </citation>
    <scope>NUCLEOTIDE SEQUENCE</scope>
    <source>
        <strain evidence="9">BT635</strain>
    </source>
</reference>
<dbReference type="Pfam" id="PF00528">
    <property type="entry name" value="BPD_transp_1"/>
    <property type="match status" value="1"/>
</dbReference>
<keyword evidence="5 7" id="KW-1133">Transmembrane helix</keyword>
<dbReference type="Gene3D" id="1.10.3720.10">
    <property type="entry name" value="MetI-like"/>
    <property type="match status" value="1"/>
</dbReference>
<name>A0ABS8A9Z9_9BACT</name>
<proteinExistence type="inferred from homology"/>
<dbReference type="EMBL" id="JAJADQ010000001">
    <property type="protein sequence ID" value="MCB2376040.1"/>
    <property type="molecule type" value="Genomic_DNA"/>
</dbReference>
<comment type="subcellular location">
    <subcellularLocation>
        <location evidence="1 7">Cell membrane</location>
        <topology evidence="1 7">Multi-pass membrane protein</topology>
    </subcellularLocation>
</comment>
<comment type="caution">
    <text evidence="9">The sequence shown here is derived from an EMBL/GenBank/DDBJ whole genome shotgun (WGS) entry which is preliminary data.</text>
</comment>
<evidence type="ECO:0000256" key="5">
    <source>
        <dbReference type="ARBA" id="ARBA00022989"/>
    </source>
</evidence>
<dbReference type="PANTHER" id="PTHR43386:SF1">
    <property type="entry name" value="D,D-DIPEPTIDE TRANSPORT SYSTEM PERMEASE PROTEIN DDPC-RELATED"/>
    <property type="match status" value="1"/>
</dbReference>
<feature type="transmembrane region" description="Helical" evidence="7">
    <location>
        <begin position="12"/>
        <end position="34"/>
    </location>
</feature>
<dbReference type="InterPro" id="IPR000515">
    <property type="entry name" value="MetI-like"/>
</dbReference>
<evidence type="ECO:0000256" key="4">
    <source>
        <dbReference type="ARBA" id="ARBA00022692"/>
    </source>
</evidence>
<gene>
    <name evidence="9" type="ORF">LGH70_00490</name>
</gene>
<keyword evidence="4 7" id="KW-0812">Transmembrane</keyword>
<feature type="transmembrane region" description="Helical" evidence="7">
    <location>
        <begin position="97"/>
        <end position="123"/>
    </location>
</feature>
<feature type="transmembrane region" description="Helical" evidence="7">
    <location>
        <begin position="40"/>
        <end position="59"/>
    </location>
</feature>
<evidence type="ECO:0000256" key="1">
    <source>
        <dbReference type="ARBA" id="ARBA00004651"/>
    </source>
</evidence>
<dbReference type="InterPro" id="IPR050366">
    <property type="entry name" value="BP-dependent_transpt_permease"/>
</dbReference>